<keyword evidence="3" id="KW-1185">Reference proteome</keyword>
<proteinExistence type="predicted"/>
<organism evidence="2 3">
    <name type="scientific">Anopheles maculatus</name>
    <dbReference type="NCBI Taxonomy" id="74869"/>
    <lineage>
        <taxon>Eukaryota</taxon>
        <taxon>Metazoa</taxon>
        <taxon>Ecdysozoa</taxon>
        <taxon>Arthropoda</taxon>
        <taxon>Hexapoda</taxon>
        <taxon>Insecta</taxon>
        <taxon>Pterygota</taxon>
        <taxon>Neoptera</taxon>
        <taxon>Endopterygota</taxon>
        <taxon>Diptera</taxon>
        <taxon>Nematocera</taxon>
        <taxon>Culicoidea</taxon>
        <taxon>Culicidae</taxon>
        <taxon>Anophelinae</taxon>
        <taxon>Anopheles</taxon>
        <taxon>Anopheles maculatus group</taxon>
    </lineage>
</organism>
<feature type="transmembrane region" description="Helical" evidence="1">
    <location>
        <begin position="77"/>
        <end position="97"/>
    </location>
</feature>
<keyword evidence="1" id="KW-0812">Transmembrane</keyword>
<reference evidence="2" key="2">
    <citation type="submission" date="2020-05" db="UniProtKB">
        <authorList>
            <consortium name="EnsemblMetazoa"/>
        </authorList>
    </citation>
    <scope>IDENTIFICATION</scope>
    <source>
        <strain evidence="2">maculatus3</strain>
    </source>
</reference>
<dbReference type="EnsemblMetazoa" id="AMAM011239-RA">
    <property type="protein sequence ID" value="AMAM011239-PA"/>
    <property type="gene ID" value="AMAM011239"/>
</dbReference>
<feature type="transmembrane region" description="Helical" evidence="1">
    <location>
        <begin position="103"/>
        <end position="123"/>
    </location>
</feature>
<protein>
    <submittedName>
        <fullName evidence="2">Uncharacterized protein</fullName>
    </submittedName>
</protein>
<dbReference type="Proteomes" id="UP000075901">
    <property type="component" value="Unassembled WGS sequence"/>
</dbReference>
<keyword evidence="1" id="KW-1133">Transmembrane helix</keyword>
<accession>A0A182SQ84</accession>
<evidence type="ECO:0000313" key="2">
    <source>
        <dbReference type="EnsemblMetazoa" id="AMAM011239-PA"/>
    </source>
</evidence>
<keyword evidence="1" id="KW-0472">Membrane</keyword>
<reference evidence="3" key="1">
    <citation type="submission" date="2013-09" db="EMBL/GenBank/DDBJ databases">
        <title>The Genome Sequence of Anopheles maculatus species B.</title>
        <authorList>
            <consortium name="The Broad Institute Genomics Platform"/>
            <person name="Neafsey D.E."/>
            <person name="Besansky N."/>
            <person name="Howell P."/>
            <person name="Walton C."/>
            <person name="Young S.K."/>
            <person name="Zeng Q."/>
            <person name="Gargeya S."/>
            <person name="Fitzgerald M."/>
            <person name="Haas B."/>
            <person name="Abouelleil A."/>
            <person name="Allen A.W."/>
            <person name="Alvarado L."/>
            <person name="Arachchi H.M."/>
            <person name="Berlin A.M."/>
            <person name="Chapman S.B."/>
            <person name="Gainer-Dewar J."/>
            <person name="Goldberg J."/>
            <person name="Griggs A."/>
            <person name="Gujja S."/>
            <person name="Hansen M."/>
            <person name="Howarth C."/>
            <person name="Imamovic A."/>
            <person name="Ireland A."/>
            <person name="Larimer J."/>
            <person name="McCowan C."/>
            <person name="Murphy C."/>
            <person name="Pearson M."/>
            <person name="Poon T.W."/>
            <person name="Priest M."/>
            <person name="Roberts A."/>
            <person name="Saif S."/>
            <person name="Shea T."/>
            <person name="Sisk P."/>
            <person name="Sykes S."/>
            <person name="Wortman J."/>
            <person name="Nusbaum C."/>
            <person name="Birren B."/>
        </authorList>
    </citation>
    <scope>NUCLEOTIDE SEQUENCE [LARGE SCALE GENOMIC DNA]</scope>
    <source>
        <strain evidence="3">maculatus3</strain>
    </source>
</reference>
<dbReference type="AlphaFoldDB" id="A0A182SQ84"/>
<sequence>MRDKVPLLTAFPMELGGEVFTMGLALKLQKVPPGSGMVDFTEFRRENSNTATYASDWDSYQVSEWYDYRKFFQRTTGIKSCPLWNLFGFFVVTLAVLHNCTPLWEAALLFLAESYACGVHALLSVY</sequence>
<dbReference type="VEuPathDB" id="VectorBase:AMAM011239"/>
<name>A0A182SQ84_9DIPT</name>
<evidence type="ECO:0000313" key="3">
    <source>
        <dbReference type="Proteomes" id="UP000075901"/>
    </source>
</evidence>
<evidence type="ECO:0000256" key="1">
    <source>
        <dbReference type="SAM" id="Phobius"/>
    </source>
</evidence>